<organism evidence="1 2">
    <name type="scientific">Kickxella alabastrina</name>
    <dbReference type="NCBI Taxonomy" id="61397"/>
    <lineage>
        <taxon>Eukaryota</taxon>
        <taxon>Fungi</taxon>
        <taxon>Fungi incertae sedis</taxon>
        <taxon>Zoopagomycota</taxon>
        <taxon>Kickxellomycotina</taxon>
        <taxon>Kickxellomycetes</taxon>
        <taxon>Kickxellales</taxon>
        <taxon>Kickxellaceae</taxon>
        <taxon>Kickxella</taxon>
    </lineage>
</organism>
<comment type="caution">
    <text evidence="1">The sequence shown here is derived from an EMBL/GenBank/DDBJ whole genome shotgun (WGS) entry which is preliminary data.</text>
</comment>
<accession>A0ACC1I0Z7</accession>
<name>A0ACC1I0Z7_9FUNG</name>
<dbReference type="Proteomes" id="UP001150581">
    <property type="component" value="Unassembled WGS sequence"/>
</dbReference>
<keyword evidence="2" id="KW-1185">Reference proteome</keyword>
<keyword evidence="1" id="KW-0378">Hydrolase</keyword>
<proteinExistence type="predicted"/>
<gene>
    <name evidence="1" type="primary">PRE5_2</name>
    <name evidence="1" type="ORF">LPJ66_011599</name>
</gene>
<reference evidence="1" key="1">
    <citation type="submission" date="2022-07" db="EMBL/GenBank/DDBJ databases">
        <title>Phylogenomic reconstructions and comparative analyses of Kickxellomycotina fungi.</title>
        <authorList>
            <person name="Reynolds N.K."/>
            <person name="Stajich J.E."/>
            <person name="Barry K."/>
            <person name="Grigoriev I.V."/>
            <person name="Crous P."/>
            <person name="Smith M.E."/>
        </authorList>
    </citation>
    <scope>NUCLEOTIDE SEQUENCE</scope>
    <source>
        <strain evidence="1">Benny 63K</strain>
    </source>
</reference>
<keyword evidence="1" id="KW-0647">Proteasome</keyword>
<evidence type="ECO:0000313" key="1">
    <source>
        <dbReference type="EMBL" id="KAJ1879909.1"/>
    </source>
</evidence>
<evidence type="ECO:0000313" key="2">
    <source>
        <dbReference type="Proteomes" id="UP001150581"/>
    </source>
</evidence>
<dbReference type="EC" id="3.4.25.1" evidence="1"/>
<protein>
    <submittedName>
        <fullName evidence="1">Proteasome subunit alpha type-6</fullName>
        <ecNumber evidence="1">3.4.25.1</ecNumber>
    </submittedName>
</protein>
<sequence>MFRNQYDNDSSTWSPQGRIFQVEYASEAVKQGSAVVGLKSKDHVVIVAAKRSPNELASYQKKLICIDDHMGIALAGLTSDARVLSNHLRTEAMRSKMVYNRPLAI</sequence>
<feature type="non-terminal residue" evidence="1">
    <location>
        <position position="105"/>
    </location>
</feature>
<dbReference type="EMBL" id="JANBPG010003636">
    <property type="protein sequence ID" value="KAJ1879909.1"/>
    <property type="molecule type" value="Genomic_DNA"/>
</dbReference>